<organism evidence="1 2">
    <name type="scientific">Hathewaya proteolytica DSM 3090</name>
    <dbReference type="NCBI Taxonomy" id="1121331"/>
    <lineage>
        <taxon>Bacteria</taxon>
        <taxon>Bacillati</taxon>
        <taxon>Bacillota</taxon>
        <taxon>Clostridia</taxon>
        <taxon>Eubacteriales</taxon>
        <taxon>Clostridiaceae</taxon>
        <taxon>Hathewaya</taxon>
    </lineage>
</organism>
<protein>
    <submittedName>
        <fullName evidence="1">Uncharacterized protein</fullName>
    </submittedName>
</protein>
<evidence type="ECO:0000313" key="1">
    <source>
        <dbReference type="EMBL" id="SHJ57893.1"/>
    </source>
</evidence>
<sequence>MYQRQEIFNIIQNEEWQNEMLQLEERVSEKDEYVSISSFHHIILSKK</sequence>
<name>A0A1M6KFX4_9CLOT</name>
<keyword evidence="2" id="KW-1185">Reference proteome</keyword>
<evidence type="ECO:0000313" key="2">
    <source>
        <dbReference type="Proteomes" id="UP000183952"/>
    </source>
</evidence>
<dbReference type="EMBL" id="FRAD01000004">
    <property type="protein sequence ID" value="SHJ57893.1"/>
    <property type="molecule type" value="Genomic_DNA"/>
</dbReference>
<proteinExistence type="predicted"/>
<dbReference type="Proteomes" id="UP000183952">
    <property type="component" value="Unassembled WGS sequence"/>
</dbReference>
<reference evidence="1 2" key="1">
    <citation type="submission" date="2016-11" db="EMBL/GenBank/DDBJ databases">
        <authorList>
            <person name="Jaros S."/>
            <person name="Januszkiewicz K."/>
            <person name="Wedrychowicz H."/>
        </authorList>
    </citation>
    <scope>NUCLEOTIDE SEQUENCE [LARGE SCALE GENOMIC DNA]</scope>
    <source>
        <strain evidence="1 2">DSM 3090</strain>
    </source>
</reference>
<accession>A0A1M6KFX4</accession>
<dbReference type="STRING" id="1121331.SAMN02745248_00457"/>
<dbReference type="RefSeq" id="WP_178139204.1">
    <property type="nucleotide sequence ID" value="NZ_FRAD01000004.1"/>
</dbReference>
<dbReference type="AlphaFoldDB" id="A0A1M6KFX4"/>
<gene>
    <name evidence="1" type="ORF">SAMN02745248_00457</name>
</gene>